<proteinExistence type="predicted"/>
<name>A0A3P8HW71_9TREM</name>
<feature type="region of interest" description="Disordered" evidence="1">
    <location>
        <begin position="48"/>
        <end position="68"/>
    </location>
</feature>
<evidence type="ECO:0000313" key="2">
    <source>
        <dbReference type="EMBL" id="VDP47516.1"/>
    </source>
</evidence>
<organism evidence="2 3">
    <name type="scientific">Schistosoma margrebowiei</name>
    <dbReference type="NCBI Taxonomy" id="48269"/>
    <lineage>
        <taxon>Eukaryota</taxon>
        <taxon>Metazoa</taxon>
        <taxon>Spiralia</taxon>
        <taxon>Lophotrochozoa</taxon>
        <taxon>Platyhelminthes</taxon>
        <taxon>Trematoda</taxon>
        <taxon>Digenea</taxon>
        <taxon>Strigeidida</taxon>
        <taxon>Schistosomatoidea</taxon>
        <taxon>Schistosomatidae</taxon>
        <taxon>Schistosoma</taxon>
    </lineage>
</organism>
<protein>
    <submittedName>
        <fullName evidence="2">Uncharacterized protein</fullName>
    </submittedName>
</protein>
<evidence type="ECO:0000313" key="3">
    <source>
        <dbReference type="Proteomes" id="UP000277204"/>
    </source>
</evidence>
<keyword evidence="3" id="KW-1185">Reference proteome</keyword>
<reference evidence="2 3" key="1">
    <citation type="submission" date="2018-11" db="EMBL/GenBank/DDBJ databases">
        <authorList>
            <consortium name="Pathogen Informatics"/>
        </authorList>
    </citation>
    <scope>NUCLEOTIDE SEQUENCE [LARGE SCALE GENOMIC DNA]</scope>
    <source>
        <strain evidence="2 3">Zambia</strain>
    </source>
</reference>
<accession>A0A3P8HW71</accession>
<dbReference type="AlphaFoldDB" id="A0A3P8HW71"/>
<sequence>MDKIQERKNRKTTINNSRTRTEKVKAQADYAEANKQVKKGIRANKQKYMGELTTTTKKAAREGNMKRIHDTMKKVAGKFSKPERPVNDKEGKPITEIQEQRNRFVEHFEELLNRPAPLNPPDIEAAPTDIPIDVTKPTIEETSSPPLVLRIPSEGLPCDTVECFPQYVSYPLPALLPDFFLHWDLVCSLPQCEIRSETNYIVELIKCFINNQSL</sequence>
<dbReference type="Proteomes" id="UP000277204">
    <property type="component" value="Unassembled WGS sequence"/>
</dbReference>
<feature type="region of interest" description="Disordered" evidence="1">
    <location>
        <begin position="1"/>
        <end position="26"/>
    </location>
</feature>
<evidence type="ECO:0000256" key="1">
    <source>
        <dbReference type="SAM" id="MobiDB-lite"/>
    </source>
</evidence>
<dbReference type="EMBL" id="UZAI01019760">
    <property type="protein sequence ID" value="VDP47516.1"/>
    <property type="molecule type" value="Genomic_DNA"/>
</dbReference>
<gene>
    <name evidence="2" type="ORF">SMRZ_LOCUS23505</name>
</gene>
<feature type="compositionally biased region" description="Basic and acidic residues" evidence="1">
    <location>
        <begin position="59"/>
        <end position="68"/>
    </location>
</feature>